<proteinExistence type="predicted"/>
<keyword evidence="2" id="KW-1185">Reference proteome</keyword>
<name>A0ACB8ID09_CITSI</name>
<dbReference type="EMBL" id="CM039177">
    <property type="protein sequence ID" value="KAH9694662.1"/>
    <property type="molecule type" value="Genomic_DNA"/>
</dbReference>
<reference evidence="2" key="1">
    <citation type="journal article" date="2023" name="Hortic. Res.">
        <title>A chromosome-level phased genome enabling allele-level studies in sweet orange: a case study on citrus Huanglongbing tolerance.</title>
        <authorList>
            <person name="Wu B."/>
            <person name="Yu Q."/>
            <person name="Deng Z."/>
            <person name="Duan Y."/>
            <person name="Luo F."/>
            <person name="Gmitter F. Jr."/>
        </authorList>
    </citation>
    <scope>NUCLEOTIDE SEQUENCE [LARGE SCALE GENOMIC DNA]</scope>
    <source>
        <strain evidence="2">cv. Valencia</strain>
    </source>
</reference>
<dbReference type="Proteomes" id="UP000829398">
    <property type="component" value="Chromosome 8"/>
</dbReference>
<comment type="caution">
    <text evidence="1">The sequence shown here is derived from an EMBL/GenBank/DDBJ whole genome shotgun (WGS) entry which is preliminary data.</text>
</comment>
<gene>
    <name evidence="1" type="ORF">KPL71_022500</name>
</gene>
<organism evidence="1 2">
    <name type="scientific">Citrus sinensis</name>
    <name type="common">Sweet orange</name>
    <name type="synonym">Citrus aurantium var. sinensis</name>
    <dbReference type="NCBI Taxonomy" id="2711"/>
    <lineage>
        <taxon>Eukaryota</taxon>
        <taxon>Viridiplantae</taxon>
        <taxon>Streptophyta</taxon>
        <taxon>Embryophyta</taxon>
        <taxon>Tracheophyta</taxon>
        <taxon>Spermatophyta</taxon>
        <taxon>Magnoliopsida</taxon>
        <taxon>eudicotyledons</taxon>
        <taxon>Gunneridae</taxon>
        <taxon>Pentapetalae</taxon>
        <taxon>rosids</taxon>
        <taxon>malvids</taxon>
        <taxon>Sapindales</taxon>
        <taxon>Rutaceae</taxon>
        <taxon>Aurantioideae</taxon>
        <taxon>Citrus</taxon>
    </lineage>
</organism>
<accession>A0ACB8ID09</accession>
<protein>
    <submittedName>
        <fullName evidence="1">Glycerate dehydrogenase HPR (Peroxisomal)</fullName>
    </submittedName>
</protein>
<sequence>MAKPVSIEVWNPNGKYRVVSTKPMPGTRWINLLIEQDCRVEICTQKKTILSVEDIIALIGDKCDGVIGQLTEDWGETLFAALSRAGGKAFSNMAVGYNNVDVNAANKYGIAVGNTPGVLTETTAELAASLSLAAARRIVEADEFMRAGLYDGWLPNLFKSPILLFFPDRFVGNLLKGQTVGVIGAGRIGSAYARMMFLKANGEQPVTWKRASSMDEVLREADVISLHPVLDKTTYHLINKERLATMKKEAILVNCSRGPVIDEVALVEHLKQNPMFRVGLDVFEDEPYMKPGLSEMKNAIVVPHIASASKWTREGMATLAALNVLGKIKGYPIWGNPNQVEPFLNENAQPPAASPSIVNSKALGLPVSRL</sequence>
<evidence type="ECO:0000313" key="1">
    <source>
        <dbReference type="EMBL" id="KAH9694662.1"/>
    </source>
</evidence>
<evidence type="ECO:0000313" key="2">
    <source>
        <dbReference type="Proteomes" id="UP000829398"/>
    </source>
</evidence>